<protein>
    <submittedName>
        <fullName evidence="4">2-keto-4-pentenoate hydratase/2-oxohepta-3-ene-1,7-dioic acid hydratase (Catechol pathway)</fullName>
    </submittedName>
</protein>
<dbReference type="AlphaFoldDB" id="A0A1H5E9B7"/>
<dbReference type="PANTHER" id="PTHR42796:SF4">
    <property type="entry name" value="FUMARYLACETOACETATE HYDROLASE DOMAIN-CONTAINING PROTEIN 2A"/>
    <property type="match status" value="1"/>
</dbReference>
<accession>A0A1H5E9B7</accession>
<gene>
    <name evidence="4" type="ORF">SAMN04490220_5876</name>
</gene>
<dbReference type="GO" id="GO:0003824">
    <property type="term" value="F:catalytic activity"/>
    <property type="evidence" value="ECO:0007669"/>
    <property type="project" value="InterPro"/>
</dbReference>
<name>A0A1H5E9B7_RHOJO</name>
<dbReference type="RefSeq" id="WP_083400741.1">
    <property type="nucleotide sequence ID" value="NZ_FNTL01000004.1"/>
</dbReference>
<dbReference type="InterPro" id="IPR036663">
    <property type="entry name" value="Fumarylacetoacetase_C_sf"/>
</dbReference>
<evidence type="ECO:0000256" key="1">
    <source>
        <dbReference type="ARBA" id="ARBA00010211"/>
    </source>
</evidence>
<evidence type="ECO:0000313" key="4">
    <source>
        <dbReference type="EMBL" id="SED87685.1"/>
    </source>
</evidence>
<dbReference type="Proteomes" id="UP000183407">
    <property type="component" value="Unassembled WGS sequence"/>
</dbReference>
<dbReference type="OrthoDB" id="9805307at2"/>
<dbReference type="Pfam" id="PF01557">
    <property type="entry name" value="FAA_hydrolase"/>
    <property type="match status" value="1"/>
</dbReference>
<evidence type="ECO:0000259" key="3">
    <source>
        <dbReference type="Pfam" id="PF01557"/>
    </source>
</evidence>
<comment type="similarity">
    <text evidence="1">Belongs to the FAH family.</text>
</comment>
<evidence type="ECO:0000256" key="2">
    <source>
        <dbReference type="ARBA" id="ARBA00022723"/>
    </source>
</evidence>
<dbReference type="EMBL" id="FNTL01000004">
    <property type="protein sequence ID" value="SED87685.1"/>
    <property type="molecule type" value="Genomic_DNA"/>
</dbReference>
<dbReference type="Gene3D" id="3.90.850.10">
    <property type="entry name" value="Fumarylacetoacetase-like, C-terminal domain"/>
    <property type="match status" value="1"/>
</dbReference>
<proteinExistence type="inferred from homology"/>
<feature type="domain" description="Fumarylacetoacetase-like C-terminal" evidence="3">
    <location>
        <begin position="82"/>
        <end position="285"/>
    </location>
</feature>
<dbReference type="SUPFAM" id="SSF56529">
    <property type="entry name" value="FAH"/>
    <property type="match status" value="1"/>
</dbReference>
<dbReference type="GO" id="GO:0046872">
    <property type="term" value="F:metal ion binding"/>
    <property type="evidence" value="ECO:0007669"/>
    <property type="project" value="UniProtKB-KW"/>
</dbReference>
<dbReference type="PANTHER" id="PTHR42796">
    <property type="entry name" value="FUMARYLACETOACETATE HYDROLASE DOMAIN-CONTAINING PROTEIN 2A-RELATED"/>
    <property type="match status" value="1"/>
</dbReference>
<evidence type="ECO:0000313" key="5">
    <source>
        <dbReference type="Proteomes" id="UP000183407"/>
    </source>
</evidence>
<dbReference type="InterPro" id="IPR011234">
    <property type="entry name" value="Fumarylacetoacetase-like_C"/>
</dbReference>
<sequence>MGEFHVRLINLDGRLQVSTRNGLVDVEAESHGYFSAEPQKIYERWAEFVTWYTGNRDRVTPTHCGGIDPGRLGAPVPAPRQVFAVGLNYADHAAESGVERPESPVIFTKFASAISGPVTTVPLPSETVDWEVELVVVIGRGGRNIPADRAWESVAGLSIGQDLSDRGRQLAGPVPQFSLAKSHRGFAPIGPALVTIDEFDDPDDLTLEAGINGELVQFGRTAQMIFPVPALIEHLSHTLELYPGDVVFTGTPAGVGVGRRPQRFLGPGDVLRSRITDIGELVQTFTSSVEPVAALV</sequence>
<reference evidence="5" key="1">
    <citation type="submission" date="2016-10" db="EMBL/GenBank/DDBJ databases">
        <authorList>
            <person name="Varghese N."/>
        </authorList>
    </citation>
    <scope>NUCLEOTIDE SEQUENCE [LARGE SCALE GENOMIC DNA]</scope>
    <source>
        <strain evidence="5">DSM 44719</strain>
    </source>
</reference>
<dbReference type="InterPro" id="IPR051121">
    <property type="entry name" value="FAH"/>
</dbReference>
<dbReference type="GO" id="GO:0044281">
    <property type="term" value="P:small molecule metabolic process"/>
    <property type="evidence" value="ECO:0007669"/>
    <property type="project" value="UniProtKB-ARBA"/>
</dbReference>
<keyword evidence="2" id="KW-0479">Metal-binding</keyword>
<organism evidence="4 5">
    <name type="scientific">Rhodococcus jostii</name>
    <dbReference type="NCBI Taxonomy" id="132919"/>
    <lineage>
        <taxon>Bacteria</taxon>
        <taxon>Bacillati</taxon>
        <taxon>Actinomycetota</taxon>
        <taxon>Actinomycetes</taxon>
        <taxon>Mycobacteriales</taxon>
        <taxon>Nocardiaceae</taxon>
        <taxon>Rhodococcus</taxon>
    </lineage>
</organism>